<organism evidence="5 6">
    <name type="scientific">Planosporangium thailandense</name>
    <dbReference type="NCBI Taxonomy" id="765197"/>
    <lineage>
        <taxon>Bacteria</taxon>
        <taxon>Bacillati</taxon>
        <taxon>Actinomycetota</taxon>
        <taxon>Actinomycetes</taxon>
        <taxon>Micromonosporales</taxon>
        <taxon>Micromonosporaceae</taxon>
        <taxon>Planosporangium</taxon>
    </lineage>
</organism>
<protein>
    <submittedName>
        <fullName evidence="5">Glycosyltransferase family 4 protein</fullName>
    </submittedName>
</protein>
<dbReference type="PANTHER" id="PTHR12526:SF630">
    <property type="entry name" value="GLYCOSYLTRANSFERASE"/>
    <property type="match status" value="1"/>
</dbReference>
<name>A0ABX0XY15_9ACTN</name>
<accession>A0ABX0XY15</accession>
<feature type="domain" description="Glycosyltransferase subfamily 4-like N-terminal" evidence="4">
    <location>
        <begin position="29"/>
        <end position="193"/>
    </location>
</feature>
<reference evidence="5 6" key="1">
    <citation type="submission" date="2020-03" db="EMBL/GenBank/DDBJ databases">
        <title>WGS of the type strain of Planosporangium spp.</title>
        <authorList>
            <person name="Thawai C."/>
        </authorList>
    </citation>
    <scope>NUCLEOTIDE SEQUENCE [LARGE SCALE GENOMIC DNA]</scope>
    <source>
        <strain evidence="5 6">TBRC 5610</strain>
    </source>
</reference>
<dbReference type="InterPro" id="IPR001296">
    <property type="entry name" value="Glyco_trans_1"/>
</dbReference>
<dbReference type="Proteomes" id="UP000722989">
    <property type="component" value="Unassembled WGS sequence"/>
</dbReference>
<dbReference type="InterPro" id="IPR028098">
    <property type="entry name" value="Glyco_trans_4-like_N"/>
</dbReference>
<comment type="caution">
    <text evidence="5">The sequence shown here is derived from an EMBL/GenBank/DDBJ whole genome shotgun (WGS) entry which is preliminary data.</text>
</comment>
<evidence type="ECO:0000259" key="3">
    <source>
        <dbReference type="Pfam" id="PF00534"/>
    </source>
</evidence>
<dbReference type="Pfam" id="PF00534">
    <property type="entry name" value="Glycos_transf_1"/>
    <property type="match status" value="1"/>
</dbReference>
<evidence type="ECO:0000313" key="5">
    <source>
        <dbReference type="EMBL" id="NJC70270.1"/>
    </source>
</evidence>
<feature type="domain" description="Glycosyl transferase family 1" evidence="3">
    <location>
        <begin position="202"/>
        <end position="365"/>
    </location>
</feature>
<evidence type="ECO:0000259" key="4">
    <source>
        <dbReference type="Pfam" id="PF13579"/>
    </source>
</evidence>
<sequence length="393" mass="42339">MEFDARAAADGVRDQRLRVMRVIARMNVGGPALQVTALMRSLDPDRFEQRLYAGAVGADEADYLRLRAPDLSVHHVPGLGRSVRPGDDVRALAHLVSEMRRFRPHIVHTHTAKAGTLGRVAASIARVPARVHTFHGHLLHGYFSPAVTRMVVRTERALARRTDRLVAVGSQVRDDLLAAGIGRPDQYVVVPPGTVLPPAPPREQARAELGLPADGPVIAYVGRITGIKRPDRFVEVVRTVRASIPEATFAVCGEGDLLGDLVEATADLGDTVRILGWRGDVETVYAASDVTLLTSDNEGMPVSLIESGLAGVPAVATNVGSVAEVVVDGETGLLAGCDGEQLATQVIRLLTDDDLRLLMSKQAREVTVDRFAAQRLVADTDGLYTRIAHERGW</sequence>
<gene>
    <name evidence="5" type="ORF">HC031_11190</name>
</gene>
<keyword evidence="6" id="KW-1185">Reference proteome</keyword>
<dbReference type="RefSeq" id="WP_167925186.1">
    <property type="nucleotide sequence ID" value="NZ_JAATVY010000006.1"/>
</dbReference>
<dbReference type="PANTHER" id="PTHR12526">
    <property type="entry name" value="GLYCOSYLTRANSFERASE"/>
    <property type="match status" value="1"/>
</dbReference>
<dbReference type="Gene3D" id="3.40.50.2000">
    <property type="entry name" value="Glycogen Phosphorylase B"/>
    <property type="match status" value="2"/>
</dbReference>
<evidence type="ECO:0000256" key="2">
    <source>
        <dbReference type="ARBA" id="ARBA00022679"/>
    </source>
</evidence>
<keyword evidence="1" id="KW-0328">Glycosyltransferase</keyword>
<proteinExistence type="predicted"/>
<evidence type="ECO:0000313" key="6">
    <source>
        <dbReference type="Proteomes" id="UP000722989"/>
    </source>
</evidence>
<dbReference type="EMBL" id="JAATVY010000006">
    <property type="protein sequence ID" value="NJC70270.1"/>
    <property type="molecule type" value="Genomic_DNA"/>
</dbReference>
<evidence type="ECO:0000256" key="1">
    <source>
        <dbReference type="ARBA" id="ARBA00022676"/>
    </source>
</evidence>
<keyword evidence="2" id="KW-0808">Transferase</keyword>
<dbReference type="Pfam" id="PF13579">
    <property type="entry name" value="Glyco_trans_4_4"/>
    <property type="match status" value="1"/>
</dbReference>
<dbReference type="SUPFAM" id="SSF53756">
    <property type="entry name" value="UDP-Glycosyltransferase/glycogen phosphorylase"/>
    <property type="match status" value="1"/>
</dbReference>